<keyword evidence="7 12" id="KW-0159">Chromosome partition</keyword>
<comment type="similarity">
    <text evidence="2">Belongs to the 'phage' integrase family. XerC subfamily.</text>
</comment>
<dbReference type="Gene3D" id="1.10.443.10">
    <property type="entry name" value="Intergrase catalytic core"/>
    <property type="match status" value="1"/>
</dbReference>
<dbReference type="InterPro" id="IPR023009">
    <property type="entry name" value="Tyrosine_recombinase_XerC/XerD"/>
</dbReference>
<dbReference type="Pfam" id="PF02899">
    <property type="entry name" value="Phage_int_SAM_1"/>
    <property type="match status" value="1"/>
</dbReference>
<dbReference type="GO" id="GO:0007059">
    <property type="term" value="P:chromosome segregation"/>
    <property type="evidence" value="ECO:0007669"/>
    <property type="project" value="UniProtKB-UniRule"/>
</dbReference>
<evidence type="ECO:0000256" key="7">
    <source>
        <dbReference type="ARBA" id="ARBA00022829"/>
    </source>
</evidence>
<dbReference type="NCBIfam" id="TIGR02224">
    <property type="entry name" value="recomb_XerC"/>
    <property type="match status" value="1"/>
</dbReference>
<evidence type="ECO:0000259" key="13">
    <source>
        <dbReference type="PROSITE" id="PS51898"/>
    </source>
</evidence>
<sequence>MKYEIEDFIHYIQIERGLSHNTLQAYRRDLNKYLSYLNEIELITKWEEVDHAIATRFLYHLNDHGAKSTTISRTLSSLRKFHQFLVMERIVAVDPTIHIESPKKARHLPKVLSAEEVDQLLAIQTDDPLSIRNKAMVETLYATGLRVSELVDLTINDLHLMMGFIRCFGKGGKERIVPLGDMAKEAIEFYLDSSREFLVKGKAVDALFVNHHGRPLSRQGFWKILKTLASESGIKKNITPHMLRHSFATHLLENGADLRSVQEMLGHADISTTQIYTHVSRKRLKDIYSQHHPRA</sequence>
<dbReference type="eggNOG" id="COG4974">
    <property type="taxonomic scope" value="Bacteria"/>
</dbReference>
<dbReference type="GO" id="GO:0005737">
    <property type="term" value="C:cytoplasm"/>
    <property type="evidence" value="ECO:0007669"/>
    <property type="project" value="UniProtKB-SubCell"/>
</dbReference>
<dbReference type="Proteomes" id="UP000006294">
    <property type="component" value="Chromosome"/>
</dbReference>
<dbReference type="EMBL" id="AP012050">
    <property type="protein sequence ID" value="BAM47333.1"/>
    <property type="molecule type" value="Genomic_DNA"/>
</dbReference>
<dbReference type="PROSITE" id="PS51898">
    <property type="entry name" value="TYR_RECOMBINASE"/>
    <property type="match status" value="1"/>
</dbReference>
<dbReference type="Gene3D" id="1.10.150.130">
    <property type="match status" value="1"/>
</dbReference>
<evidence type="ECO:0000256" key="2">
    <source>
        <dbReference type="ARBA" id="ARBA00006657"/>
    </source>
</evidence>
<dbReference type="SUPFAM" id="SSF56349">
    <property type="entry name" value="DNA breaking-rejoining enzymes"/>
    <property type="match status" value="1"/>
</dbReference>
<dbReference type="STRING" id="698758.AXY_12010"/>
<dbReference type="SUPFAM" id="SSF47823">
    <property type="entry name" value="lambda integrase-like, N-terminal domain"/>
    <property type="match status" value="1"/>
</dbReference>
<comment type="similarity">
    <text evidence="3 12">Belongs to the 'phage' integrase family. XerD subfamily.</text>
</comment>
<feature type="active site" evidence="12">
    <location>
        <position position="267"/>
    </location>
</feature>
<accession>K0J7E5</accession>
<dbReference type="HAMAP" id="MF_01807">
    <property type="entry name" value="Recomb_XerD"/>
    <property type="match status" value="1"/>
</dbReference>
<evidence type="ECO:0000256" key="5">
    <source>
        <dbReference type="ARBA" id="ARBA00022490"/>
    </source>
</evidence>
<keyword evidence="6 12" id="KW-0132">Cell division</keyword>
<dbReference type="PANTHER" id="PTHR30349">
    <property type="entry name" value="PHAGE INTEGRASE-RELATED"/>
    <property type="match status" value="1"/>
</dbReference>
<feature type="active site" evidence="12">
    <location>
        <position position="241"/>
    </location>
</feature>
<keyword evidence="16" id="KW-1185">Reference proteome</keyword>
<dbReference type="InterPro" id="IPR044068">
    <property type="entry name" value="CB"/>
</dbReference>
<dbReference type="PATRIC" id="fig|698758.3.peg.1200"/>
<dbReference type="InterPro" id="IPR011932">
    <property type="entry name" value="Recomb_XerD"/>
</dbReference>
<keyword evidence="9 12" id="KW-0238">DNA-binding</keyword>
<dbReference type="InterPro" id="IPR013762">
    <property type="entry name" value="Integrase-like_cat_sf"/>
</dbReference>
<dbReference type="NCBIfam" id="NF001399">
    <property type="entry name" value="PRK00283.1"/>
    <property type="match status" value="1"/>
</dbReference>
<comment type="subcellular location">
    <subcellularLocation>
        <location evidence="1 12">Cytoplasm</location>
    </subcellularLocation>
</comment>
<feature type="domain" description="Tyr recombinase" evidence="13">
    <location>
        <begin position="107"/>
        <end position="289"/>
    </location>
</feature>
<feature type="active site" description="O-(3'-phospho-DNA)-tyrosine intermediate" evidence="12">
    <location>
        <position position="276"/>
    </location>
</feature>
<dbReference type="NCBIfam" id="TIGR02225">
    <property type="entry name" value="recomb_XerD"/>
    <property type="match status" value="1"/>
</dbReference>
<dbReference type="OrthoDB" id="9801717at2"/>
<evidence type="ECO:0000256" key="1">
    <source>
        <dbReference type="ARBA" id="ARBA00004496"/>
    </source>
</evidence>
<evidence type="ECO:0000256" key="10">
    <source>
        <dbReference type="ARBA" id="ARBA00023172"/>
    </source>
</evidence>
<dbReference type="HOGENOM" id="CLU_027562_9_6_9"/>
<dbReference type="InterPro" id="IPR010998">
    <property type="entry name" value="Integrase_recombinase_N"/>
</dbReference>
<evidence type="ECO:0000259" key="14">
    <source>
        <dbReference type="PROSITE" id="PS51900"/>
    </source>
</evidence>
<evidence type="ECO:0000256" key="12">
    <source>
        <dbReference type="HAMAP-Rule" id="MF_01807"/>
    </source>
</evidence>
<keyword evidence="11 12" id="KW-0131">Cell cycle</keyword>
<dbReference type="Pfam" id="PF00589">
    <property type="entry name" value="Phage_integrase"/>
    <property type="match status" value="1"/>
</dbReference>
<evidence type="ECO:0000256" key="4">
    <source>
        <dbReference type="ARBA" id="ARBA00015810"/>
    </source>
</evidence>
<dbReference type="NCBIfam" id="NF040815">
    <property type="entry name" value="recomb_XerA_Arch"/>
    <property type="match status" value="1"/>
</dbReference>
<evidence type="ECO:0000256" key="6">
    <source>
        <dbReference type="ARBA" id="ARBA00022618"/>
    </source>
</evidence>
<feature type="active site" evidence="12">
    <location>
        <position position="244"/>
    </location>
</feature>
<comment type="subunit">
    <text evidence="12">Forms a cyclic heterotetrameric complex composed of two molecules of XerC and two molecules of XerD.</text>
</comment>
<organism evidence="15 16">
    <name type="scientific">Amphibacillus xylanus (strain ATCC 51415 / DSM 6626 / JCM 7361 / LMG 17667 / NBRC 15112 / Ep01)</name>
    <dbReference type="NCBI Taxonomy" id="698758"/>
    <lineage>
        <taxon>Bacteria</taxon>
        <taxon>Bacillati</taxon>
        <taxon>Bacillota</taxon>
        <taxon>Bacilli</taxon>
        <taxon>Bacillales</taxon>
        <taxon>Bacillaceae</taxon>
        <taxon>Amphibacillus</taxon>
    </lineage>
</organism>
<dbReference type="RefSeq" id="WP_015009938.1">
    <property type="nucleotide sequence ID" value="NC_018704.1"/>
</dbReference>
<evidence type="ECO:0000256" key="9">
    <source>
        <dbReference type="ARBA" id="ARBA00023125"/>
    </source>
</evidence>
<proteinExistence type="inferred from homology"/>
<feature type="active site" evidence="12">
    <location>
        <position position="146"/>
    </location>
</feature>
<dbReference type="CDD" id="cd00798">
    <property type="entry name" value="INT_XerDC_C"/>
    <property type="match status" value="1"/>
</dbReference>
<feature type="active site" evidence="12">
    <location>
        <position position="170"/>
    </location>
</feature>
<feature type="domain" description="Core-binding (CB)" evidence="14">
    <location>
        <begin position="1"/>
        <end position="86"/>
    </location>
</feature>
<protein>
    <recommendedName>
        <fullName evidence="4 12">Tyrosine recombinase XerD</fullName>
    </recommendedName>
</protein>
<name>K0J7E5_AMPXN</name>
<dbReference type="GO" id="GO:0009037">
    <property type="term" value="F:tyrosine-based site-specific recombinase activity"/>
    <property type="evidence" value="ECO:0007669"/>
    <property type="project" value="UniProtKB-UniRule"/>
</dbReference>
<keyword evidence="5 12" id="KW-0963">Cytoplasm</keyword>
<dbReference type="GO" id="GO:0006313">
    <property type="term" value="P:DNA transposition"/>
    <property type="evidence" value="ECO:0007669"/>
    <property type="project" value="UniProtKB-UniRule"/>
</dbReference>
<evidence type="ECO:0000313" key="16">
    <source>
        <dbReference type="Proteomes" id="UP000006294"/>
    </source>
</evidence>
<dbReference type="KEGG" id="axl:AXY_12010"/>
<dbReference type="PROSITE" id="PS51900">
    <property type="entry name" value="CB"/>
    <property type="match status" value="1"/>
</dbReference>
<evidence type="ECO:0000256" key="11">
    <source>
        <dbReference type="ARBA" id="ARBA00023306"/>
    </source>
</evidence>
<evidence type="ECO:0000256" key="3">
    <source>
        <dbReference type="ARBA" id="ARBA00010450"/>
    </source>
</evidence>
<comment type="function">
    <text evidence="12">Site-specific tyrosine recombinase, which acts by catalyzing the cutting and rejoining of the recombining DNA molecules. The XerC-XerD complex is essential to convert dimers of the bacterial chromosome into monomers to permit their segregation at cell division. It also contributes to the segregational stability of plasmids.</text>
</comment>
<gene>
    <name evidence="12 15" type="primary">xerD</name>
    <name evidence="15" type="ordered locus">AXY_12010</name>
</gene>
<dbReference type="InterPro" id="IPR011010">
    <property type="entry name" value="DNA_brk_join_enz"/>
</dbReference>
<evidence type="ECO:0000256" key="8">
    <source>
        <dbReference type="ARBA" id="ARBA00022908"/>
    </source>
</evidence>
<dbReference type="InterPro" id="IPR011931">
    <property type="entry name" value="Recomb_XerC"/>
</dbReference>
<dbReference type="HAMAP" id="MF_01808">
    <property type="entry name" value="Recomb_XerC_XerD"/>
    <property type="match status" value="1"/>
</dbReference>
<dbReference type="InterPro" id="IPR004107">
    <property type="entry name" value="Integrase_SAM-like_N"/>
</dbReference>
<dbReference type="GO" id="GO:0003677">
    <property type="term" value="F:DNA binding"/>
    <property type="evidence" value="ECO:0007669"/>
    <property type="project" value="UniProtKB-UniRule"/>
</dbReference>
<evidence type="ECO:0000313" key="15">
    <source>
        <dbReference type="EMBL" id="BAM47333.1"/>
    </source>
</evidence>
<keyword evidence="8 12" id="KW-0229">DNA integration</keyword>
<dbReference type="InterPro" id="IPR002104">
    <property type="entry name" value="Integrase_catalytic"/>
</dbReference>
<dbReference type="AlphaFoldDB" id="K0J7E5"/>
<dbReference type="InterPro" id="IPR050090">
    <property type="entry name" value="Tyrosine_recombinase_XerCD"/>
</dbReference>
<keyword evidence="10 12" id="KW-0233">DNA recombination</keyword>
<reference evidence="15 16" key="1">
    <citation type="submission" date="2011-01" db="EMBL/GenBank/DDBJ databases">
        <title>Whole genome sequence of Amphibacillus xylinus NBRC 15112.</title>
        <authorList>
            <person name="Nakazawa H."/>
            <person name="Katano Y."/>
            <person name="Nakamura S."/>
            <person name="Sasagawa M."/>
            <person name="Fukada J."/>
            <person name="Arai T."/>
            <person name="Sasakura N."/>
            <person name="Mochizuki D."/>
            <person name="Hosoyama A."/>
            <person name="Harada K."/>
            <person name="Horikawa H."/>
            <person name="Kato Y."/>
            <person name="Harada T."/>
            <person name="Sasaki K."/>
            <person name="Sekiguchi M."/>
            <person name="Hodoyama M."/>
            <person name="Nishiko R."/>
            <person name="Narita H."/>
            <person name="Hanamaki A."/>
            <person name="Hata C."/>
            <person name="Konno Y."/>
            <person name="Niimura Y."/>
            <person name="Yamazaki S."/>
            <person name="Fujita N."/>
        </authorList>
    </citation>
    <scope>NUCLEOTIDE SEQUENCE [LARGE SCALE GENOMIC DNA]</scope>
    <source>
        <strain evidence="16">ATCC 51415 / DSM 6626 / JCM 7361 / LMG 17667 / NBRC 15112 / Ep01</strain>
    </source>
</reference>
<dbReference type="PANTHER" id="PTHR30349:SF81">
    <property type="entry name" value="TYROSINE RECOMBINASE XERC"/>
    <property type="match status" value="1"/>
</dbReference>
<dbReference type="GO" id="GO:0051301">
    <property type="term" value="P:cell division"/>
    <property type="evidence" value="ECO:0007669"/>
    <property type="project" value="UniProtKB-UniRule"/>
</dbReference>